<dbReference type="NCBIfam" id="TIGR03504">
    <property type="entry name" value="FimV_Cterm"/>
    <property type="match status" value="1"/>
</dbReference>
<dbReference type="RefSeq" id="WP_166822155.1">
    <property type="nucleotide sequence ID" value="NZ_JAAOLX010000002.1"/>
</dbReference>
<dbReference type="PROSITE" id="PS51782">
    <property type="entry name" value="LYSM"/>
    <property type="match status" value="1"/>
</dbReference>
<dbReference type="EMBL" id="JAAOLX010000002">
    <property type="protein sequence ID" value="NHQ85182.1"/>
    <property type="molecule type" value="Genomic_DNA"/>
</dbReference>
<dbReference type="InterPro" id="IPR057840">
    <property type="entry name" value="FimV_N"/>
</dbReference>
<dbReference type="InterPro" id="IPR020011">
    <property type="entry name" value="FimV_C"/>
</dbReference>
<proteinExistence type="predicted"/>
<dbReference type="Gene3D" id="1.20.58.2200">
    <property type="match status" value="1"/>
</dbReference>
<dbReference type="PANTHER" id="PTHR48148:SF2">
    <property type="entry name" value="PA14 DOMAIN-CONTAINING PROTEIN"/>
    <property type="match status" value="1"/>
</dbReference>
<evidence type="ECO:0000313" key="4">
    <source>
        <dbReference type="EMBL" id="NHQ85182.1"/>
    </source>
</evidence>
<protein>
    <recommendedName>
        <fullName evidence="3">LysM domain-containing protein</fullName>
    </recommendedName>
</protein>
<dbReference type="Pfam" id="PF25800">
    <property type="entry name" value="FimV_N"/>
    <property type="match status" value="1"/>
</dbReference>
<dbReference type="InterPro" id="IPR020012">
    <property type="entry name" value="LysM_FimV"/>
</dbReference>
<dbReference type="InterPro" id="IPR038440">
    <property type="entry name" value="FimV_C_sf"/>
</dbReference>
<organism evidence="4 5">
    <name type="scientific">Iodobacter violaceini</name>
    <dbReference type="NCBI Taxonomy" id="3044271"/>
    <lineage>
        <taxon>Bacteria</taxon>
        <taxon>Pseudomonadati</taxon>
        <taxon>Pseudomonadota</taxon>
        <taxon>Betaproteobacteria</taxon>
        <taxon>Neisseriales</taxon>
        <taxon>Chitinibacteraceae</taxon>
        <taxon>Iodobacter</taxon>
    </lineage>
</organism>
<keyword evidence="1" id="KW-0175">Coiled coil</keyword>
<keyword evidence="5" id="KW-1185">Reference proteome</keyword>
<feature type="region of interest" description="Disordered" evidence="2">
    <location>
        <begin position="104"/>
        <end position="155"/>
    </location>
</feature>
<dbReference type="Proteomes" id="UP000712570">
    <property type="component" value="Unassembled WGS sequence"/>
</dbReference>
<dbReference type="InterPro" id="IPR018392">
    <property type="entry name" value="LysM"/>
</dbReference>
<evidence type="ECO:0000259" key="3">
    <source>
        <dbReference type="PROSITE" id="PS51782"/>
    </source>
</evidence>
<comment type="caution">
    <text evidence="4">The sequence shown here is derived from an EMBL/GenBank/DDBJ whole genome shotgun (WGS) entry which is preliminary data.</text>
</comment>
<sequence>MLSGLGQPFRAEIDLVSVQPGESESLLVRLASPEAFAQAQVAYPPASLGLRLVIEKRANGQQYVLISSAQSVSEPFLDLLVDLNWSGGKIQRDYTALIDPPGYQNSRSSAGAEAKANEQFAPSALPGTRRKGAVAGAGKKTSATASQAEKATGDQQYKVQAGDTLSSVARQTAAEGVTLEQMLVGLYRQNPDAFDGNMNRLRRGKILNIPAKENLQAVPAKEAGQEVRLQSKDWQAYRNKVAESVQKRAAVAGNESASAGRISPKVEEKVKSGNANQDVLKLSKGEAPGKAKADQQGEQARIRALEEEVTARQKGLDEANQRVAALQKNVQDMEKLLALKSRAGVELASKPTDAPAVAPVATAVPAVASAPAAEHASEAAAVAGSAPAVQPVQDVASQPKKRRVIVPPPAPVPEPSLMDVVADNALPVGGGLAALLLGGAGLWWARRRKQGSAFADSVLTGGDLKSNTLLGNTGGAVISTQPTENSFLTDFSRQGLGTIDTDEVDPIAEAEVYMAYDRNEQAEEILRDALLKDPARHEIRMKLLEIFAAKKDPTSYEEIAADLFAMTGGKGAQWEQAAYQGSVLDPENPLYKRIEPAVAPVVAAVAAAAAAPLVSQALAPEADDFDLSFDDPAATAPSAGVSDFDALMSEEIPDAPQNNIQNDLADLDLSLDFDVGTAPEPVQELNPFVDTPPSQPEALSSLDFDLPEVAPAPAVSAPAPDDFAMGIDFGLDDFLVPEEPAQAAAPASAPESENMLSLDMPVDFGSALEASAPADEAFDLNFDGLDNMPEAAAAPADFSAELPDLDLGVLSAPEAPAAPPAKVQPVAEDVLEATSADDGLGLDFDFSLDTHLEASVPAASGAEESIDLAEMNLDFAADSGASSDSLLEFAGDDPVQTKIDLAKAYVDMGDTEGAREILQEAIGEGNPEQQKQAQALLGNL</sequence>
<dbReference type="PANTHER" id="PTHR48148">
    <property type="entry name" value="KERATINOCYTE PROLINE-RICH PROTEIN"/>
    <property type="match status" value="1"/>
</dbReference>
<feature type="compositionally biased region" description="Polar residues" evidence="2">
    <location>
        <begin position="141"/>
        <end position="155"/>
    </location>
</feature>
<evidence type="ECO:0000256" key="1">
    <source>
        <dbReference type="SAM" id="Coils"/>
    </source>
</evidence>
<feature type="coiled-coil region" evidence="1">
    <location>
        <begin position="302"/>
        <end position="343"/>
    </location>
</feature>
<name>A0ABX0KSW4_9NEIS</name>
<reference evidence="4 5" key="1">
    <citation type="submission" date="2020-03" db="EMBL/GenBank/DDBJ databases">
        <title>Draft genome sequence of environmentally isolated violet-colored cultures.</title>
        <authorList>
            <person name="Wilson H.S."/>
        </authorList>
    </citation>
    <scope>NUCLEOTIDE SEQUENCE [LARGE SCALE GENOMIC DNA]</scope>
    <source>
        <strain evidence="4 5">HSC-16F04</strain>
    </source>
</reference>
<evidence type="ECO:0000256" key="2">
    <source>
        <dbReference type="SAM" id="MobiDB-lite"/>
    </source>
</evidence>
<gene>
    <name evidence="4" type="ORF">HA050_03535</name>
</gene>
<evidence type="ECO:0000313" key="5">
    <source>
        <dbReference type="Proteomes" id="UP000712570"/>
    </source>
</evidence>
<dbReference type="CDD" id="cd00118">
    <property type="entry name" value="LysM"/>
    <property type="match status" value="1"/>
</dbReference>
<dbReference type="NCBIfam" id="TIGR03505">
    <property type="entry name" value="FimV_core"/>
    <property type="match status" value="1"/>
</dbReference>
<feature type="domain" description="LysM" evidence="3">
    <location>
        <begin position="155"/>
        <end position="209"/>
    </location>
</feature>
<accession>A0ABX0KSW4</accession>
<dbReference type="InterPro" id="IPR036779">
    <property type="entry name" value="LysM_dom_sf"/>
</dbReference>
<feature type="region of interest" description="Disordered" evidence="2">
    <location>
        <begin position="252"/>
        <end position="277"/>
    </location>
</feature>
<dbReference type="Gene3D" id="3.10.350.10">
    <property type="entry name" value="LysM domain"/>
    <property type="match status" value="1"/>
</dbReference>